<name>A0A806FLS1_BIFAN</name>
<gene>
    <name evidence="1" type="ORF">BALAC2494_01678</name>
</gene>
<accession>A0A806FLS1</accession>
<protein>
    <submittedName>
        <fullName evidence="1">Uncharacterized protein</fullName>
    </submittedName>
</protein>
<evidence type="ECO:0000313" key="1">
    <source>
        <dbReference type="EMBL" id="AEK30064.1"/>
    </source>
</evidence>
<evidence type="ECO:0000313" key="2">
    <source>
        <dbReference type="Proteomes" id="UP000008394"/>
    </source>
</evidence>
<organism evidence="1 2">
    <name type="scientific">Bifidobacterium animalis subsp. lactis CNCM I-2494</name>
    <dbReference type="NCBI Taxonomy" id="1042403"/>
    <lineage>
        <taxon>Bacteria</taxon>
        <taxon>Bacillati</taxon>
        <taxon>Actinomycetota</taxon>
        <taxon>Actinomycetes</taxon>
        <taxon>Bifidobacteriales</taxon>
        <taxon>Bifidobacteriaceae</taxon>
        <taxon>Bifidobacterium</taxon>
    </lineage>
</organism>
<dbReference type="KEGG" id="bnm:BALAC2494_01678"/>
<dbReference type="EMBL" id="CP002915">
    <property type="protein sequence ID" value="AEK30064.1"/>
    <property type="molecule type" value="Genomic_DNA"/>
</dbReference>
<proteinExistence type="predicted"/>
<dbReference type="Proteomes" id="UP000008394">
    <property type="component" value="Chromosome"/>
</dbReference>
<dbReference type="AlphaFoldDB" id="A0A806FLS1"/>
<sequence length="116" mass="12884">MICIYANATLRYLSVFASVDCPEFVCWLPSPEMSFSSSRATSSNSRIPRRIMLAIWANMAAFLSDEVVRTAGWTAKPSGLAFLVIKGHVFFANPSSICMNARNFNDSDELLHLESI</sequence>
<reference evidence="1 2" key="1">
    <citation type="journal article" date="2011" name="J. Bacteriol.">
        <title>Genome Sequence of the Probiotic Strain Bifidobacterium animalis subsp. lactis CNCM I-2494.</title>
        <authorList>
            <person name="Chervaux C."/>
            <person name="Grimaldi C."/>
            <person name="Bolotin A."/>
            <person name="Quinquis B."/>
            <person name="Legrain-Raspaud S."/>
            <person name="van Hylckama Vlieg J.E."/>
            <person name="Denariaz G."/>
            <person name="Smokvina T."/>
        </authorList>
    </citation>
    <scope>NUCLEOTIDE SEQUENCE [LARGE SCALE GENOMIC DNA]</scope>
    <source>
        <strain evidence="1 2">CNCM I-2494</strain>
    </source>
</reference>